<reference evidence="3" key="1">
    <citation type="submission" date="2021-01" db="EMBL/GenBank/DDBJ databases">
        <authorList>
            <person name="Corre E."/>
            <person name="Pelletier E."/>
            <person name="Niang G."/>
            <person name="Scheremetjew M."/>
            <person name="Finn R."/>
            <person name="Kale V."/>
            <person name="Holt S."/>
            <person name="Cochrane G."/>
            <person name="Meng A."/>
            <person name="Brown T."/>
            <person name="Cohen L."/>
        </authorList>
    </citation>
    <scope>NUCLEOTIDE SEQUENCE</scope>
    <source>
        <strain evidence="3">UNC1205</strain>
    </source>
</reference>
<feature type="compositionally biased region" description="Basic and acidic residues" evidence="1">
    <location>
        <begin position="222"/>
        <end position="235"/>
    </location>
</feature>
<feature type="region of interest" description="Disordered" evidence="1">
    <location>
        <begin position="271"/>
        <end position="361"/>
    </location>
</feature>
<name>A0A7S0UF84_9STRA</name>
<accession>A0A7S0UF84</accession>
<protein>
    <submittedName>
        <fullName evidence="3">Uncharacterized protein</fullName>
    </submittedName>
</protein>
<gene>
    <name evidence="3" type="ORF">PDEL1432_LOCUS695</name>
</gene>
<feature type="transmembrane region" description="Helical" evidence="2">
    <location>
        <begin position="100"/>
        <end position="125"/>
    </location>
</feature>
<evidence type="ECO:0000313" key="3">
    <source>
        <dbReference type="EMBL" id="CAD8760655.1"/>
    </source>
</evidence>
<sequence length="361" mass="40806">MCIYDVYGPFSCPHGRCFTILAQGFAIASWISSMIALTSCFYVSVRPIPEEGEQEEPKEGFGWMSRQVAVMQEPDYGKQCVWYTAEERSLYFDSMWNAGFAMALIACILGFVVMSTVLCTCCVAFQLPTFDGLFWTSTICFVAQALTFLSWGSELCDEYECTWSSGTGMNLTAAMMWVWAANMIKSFPEALPPRTRGNRRNRGQGDDDDEDEMGDVYLSNRTPHEGNGDSVYRDDDYGDWDNNNSNNDHGDGYYDEDGKWVANDYDDRDNNYDSYDDFDNNNSGSKSGYSDYDNESSGNWAEESDADNFDENAPMGAPKTKSKRIAKKKKNKNRDPAAVSSSSLESFDNDDWDDERGSFRY</sequence>
<dbReference type="EMBL" id="HBFL01000976">
    <property type="protein sequence ID" value="CAD8760655.1"/>
    <property type="molecule type" value="Transcribed_RNA"/>
</dbReference>
<feature type="transmembrane region" description="Helical" evidence="2">
    <location>
        <begin position="132"/>
        <end position="151"/>
    </location>
</feature>
<feature type="transmembrane region" description="Helical" evidence="2">
    <location>
        <begin position="20"/>
        <end position="45"/>
    </location>
</feature>
<dbReference type="AlphaFoldDB" id="A0A7S0UF84"/>
<keyword evidence="2" id="KW-1133">Transmembrane helix</keyword>
<evidence type="ECO:0000256" key="2">
    <source>
        <dbReference type="SAM" id="Phobius"/>
    </source>
</evidence>
<proteinExistence type="predicted"/>
<keyword evidence="2" id="KW-0472">Membrane</keyword>
<organism evidence="3">
    <name type="scientific">Pseudo-nitzschia delicatissima</name>
    <dbReference type="NCBI Taxonomy" id="44447"/>
    <lineage>
        <taxon>Eukaryota</taxon>
        <taxon>Sar</taxon>
        <taxon>Stramenopiles</taxon>
        <taxon>Ochrophyta</taxon>
        <taxon>Bacillariophyta</taxon>
        <taxon>Bacillariophyceae</taxon>
        <taxon>Bacillariophycidae</taxon>
        <taxon>Bacillariales</taxon>
        <taxon>Bacillariaceae</taxon>
        <taxon>Pseudo-nitzschia</taxon>
    </lineage>
</organism>
<evidence type="ECO:0000256" key="1">
    <source>
        <dbReference type="SAM" id="MobiDB-lite"/>
    </source>
</evidence>
<feature type="region of interest" description="Disordered" evidence="1">
    <location>
        <begin position="190"/>
        <end position="255"/>
    </location>
</feature>
<keyword evidence="2" id="KW-0812">Transmembrane</keyword>
<feature type="transmembrane region" description="Helical" evidence="2">
    <location>
        <begin position="163"/>
        <end position="184"/>
    </location>
</feature>
<feature type="compositionally biased region" description="Basic residues" evidence="1">
    <location>
        <begin position="320"/>
        <end position="332"/>
    </location>
</feature>